<dbReference type="EMBL" id="JAHUTJ010018610">
    <property type="protein sequence ID" value="MED6271617.1"/>
    <property type="molecule type" value="Genomic_DNA"/>
</dbReference>
<reference evidence="1 2" key="1">
    <citation type="submission" date="2021-06" db="EMBL/GenBank/DDBJ databases">
        <authorList>
            <person name="Palmer J.M."/>
        </authorList>
    </citation>
    <scope>NUCLEOTIDE SEQUENCE [LARGE SCALE GENOMIC DNA]</scope>
    <source>
        <strain evidence="1 2">CL_MEX2019</strain>
        <tissue evidence="1">Muscle</tissue>
    </source>
</reference>
<keyword evidence="2" id="KW-1185">Reference proteome</keyword>
<accession>A0ABU7D8X3</accession>
<organism evidence="1 2">
    <name type="scientific">Characodon lateralis</name>
    <dbReference type="NCBI Taxonomy" id="208331"/>
    <lineage>
        <taxon>Eukaryota</taxon>
        <taxon>Metazoa</taxon>
        <taxon>Chordata</taxon>
        <taxon>Craniata</taxon>
        <taxon>Vertebrata</taxon>
        <taxon>Euteleostomi</taxon>
        <taxon>Actinopterygii</taxon>
        <taxon>Neopterygii</taxon>
        <taxon>Teleostei</taxon>
        <taxon>Neoteleostei</taxon>
        <taxon>Acanthomorphata</taxon>
        <taxon>Ovalentaria</taxon>
        <taxon>Atherinomorphae</taxon>
        <taxon>Cyprinodontiformes</taxon>
        <taxon>Goodeidae</taxon>
        <taxon>Characodon</taxon>
    </lineage>
</organism>
<evidence type="ECO:0000313" key="2">
    <source>
        <dbReference type="Proteomes" id="UP001352852"/>
    </source>
</evidence>
<comment type="caution">
    <text evidence="1">The sequence shown here is derived from an EMBL/GenBank/DDBJ whole genome shotgun (WGS) entry which is preliminary data.</text>
</comment>
<proteinExistence type="predicted"/>
<name>A0ABU7D8X3_9TELE</name>
<dbReference type="Proteomes" id="UP001352852">
    <property type="component" value="Unassembled WGS sequence"/>
</dbReference>
<protein>
    <submittedName>
        <fullName evidence="1">Uncharacterized protein</fullName>
    </submittedName>
</protein>
<evidence type="ECO:0000313" key="1">
    <source>
        <dbReference type="EMBL" id="MED6271617.1"/>
    </source>
</evidence>
<gene>
    <name evidence="1" type="ORF">CHARACLAT_022093</name>
</gene>
<sequence length="86" mass="9668">MKTKELSKGYGWHVNPHSCSPSRLISRSLRGGDQASDLLSWTSVLCLHPPMLCHHLHLPLETNRNVPSWIPSLNSNSDKQSLTHQC</sequence>